<dbReference type="Pfam" id="PF00335">
    <property type="entry name" value="Tetraspanin"/>
    <property type="match status" value="1"/>
</dbReference>
<dbReference type="GO" id="GO:0016020">
    <property type="term" value="C:membrane"/>
    <property type="evidence" value="ECO:0007669"/>
    <property type="project" value="UniProtKB-SubCell"/>
</dbReference>
<evidence type="ECO:0000256" key="1">
    <source>
        <dbReference type="ARBA" id="ARBA00004141"/>
    </source>
</evidence>
<feature type="transmembrane region" description="Helical" evidence="5">
    <location>
        <begin position="6"/>
        <end position="30"/>
    </location>
</feature>
<name>A0A0C2JG49_THEKT</name>
<dbReference type="InterPro" id="IPR018499">
    <property type="entry name" value="Tetraspanin/Peripherin"/>
</dbReference>
<evidence type="ECO:0000256" key="4">
    <source>
        <dbReference type="ARBA" id="ARBA00023136"/>
    </source>
</evidence>
<evidence type="ECO:0000256" key="3">
    <source>
        <dbReference type="ARBA" id="ARBA00022989"/>
    </source>
</evidence>
<dbReference type="SUPFAM" id="SSF48652">
    <property type="entry name" value="Tetraspanin"/>
    <property type="match status" value="1"/>
</dbReference>
<evidence type="ECO:0000313" key="7">
    <source>
        <dbReference type="Proteomes" id="UP000031668"/>
    </source>
</evidence>
<dbReference type="EMBL" id="JWZT01002916">
    <property type="protein sequence ID" value="KII68173.1"/>
    <property type="molecule type" value="Genomic_DNA"/>
</dbReference>
<feature type="transmembrane region" description="Helical" evidence="5">
    <location>
        <begin position="42"/>
        <end position="64"/>
    </location>
</feature>
<sequence length="218" mass="25100">MGARFIVYFAIALIFIVSVGNAVLLLHLKIYGTNFCAEIDRWSVFLTLFVIYDILAVFQIIGLFGTLSDSTPLKCIYSIFWCVFLVGCTIVASLMFLQWNQIKPILSRCSDFNFNLGYFWDDALINRIQEKNHCCGLMSKHDWGLNSAYPLSCYSVELFNIHRPYEKPCAPFLIGIGHWLEIIFFGSLFFVSILSPIAFIGMLFSRSERTYYEEVHDL</sequence>
<dbReference type="Gene3D" id="1.10.1450.10">
    <property type="entry name" value="Tetraspanin"/>
    <property type="match status" value="1"/>
</dbReference>
<evidence type="ECO:0000256" key="5">
    <source>
        <dbReference type="SAM" id="Phobius"/>
    </source>
</evidence>
<keyword evidence="3 5" id="KW-1133">Transmembrane helix</keyword>
<dbReference type="InterPro" id="IPR008952">
    <property type="entry name" value="Tetraspanin_EC2_sf"/>
</dbReference>
<keyword evidence="4 5" id="KW-0472">Membrane</keyword>
<accession>A0A0C2JG49</accession>
<dbReference type="AlphaFoldDB" id="A0A0C2JG49"/>
<reference evidence="6 7" key="1">
    <citation type="journal article" date="2014" name="Genome Biol. Evol.">
        <title>The genome of the myxosporean Thelohanellus kitauei shows adaptations to nutrient acquisition within its fish host.</title>
        <authorList>
            <person name="Yang Y."/>
            <person name="Xiong J."/>
            <person name="Zhou Z."/>
            <person name="Huo F."/>
            <person name="Miao W."/>
            <person name="Ran C."/>
            <person name="Liu Y."/>
            <person name="Zhang J."/>
            <person name="Feng J."/>
            <person name="Wang M."/>
            <person name="Wang M."/>
            <person name="Wang L."/>
            <person name="Yao B."/>
        </authorList>
    </citation>
    <scope>NUCLEOTIDE SEQUENCE [LARGE SCALE GENOMIC DNA]</scope>
    <source>
        <strain evidence="6">Wuqing</strain>
    </source>
</reference>
<feature type="transmembrane region" description="Helical" evidence="5">
    <location>
        <begin position="76"/>
        <end position="97"/>
    </location>
</feature>
<evidence type="ECO:0008006" key="8">
    <source>
        <dbReference type="Google" id="ProtNLM"/>
    </source>
</evidence>
<dbReference type="Proteomes" id="UP000031668">
    <property type="component" value="Unassembled WGS sequence"/>
</dbReference>
<protein>
    <recommendedName>
        <fullName evidence="8">Tetraspanin</fullName>
    </recommendedName>
</protein>
<comment type="subcellular location">
    <subcellularLocation>
        <location evidence="1">Membrane</location>
        <topology evidence="1">Multi-pass membrane protein</topology>
    </subcellularLocation>
</comment>
<organism evidence="6 7">
    <name type="scientific">Thelohanellus kitauei</name>
    <name type="common">Myxosporean</name>
    <dbReference type="NCBI Taxonomy" id="669202"/>
    <lineage>
        <taxon>Eukaryota</taxon>
        <taxon>Metazoa</taxon>
        <taxon>Cnidaria</taxon>
        <taxon>Myxozoa</taxon>
        <taxon>Myxosporea</taxon>
        <taxon>Bivalvulida</taxon>
        <taxon>Platysporina</taxon>
        <taxon>Myxobolidae</taxon>
        <taxon>Thelohanellus</taxon>
    </lineage>
</organism>
<keyword evidence="7" id="KW-1185">Reference proteome</keyword>
<comment type="caution">
    <text evidence="6">The sequence shown here is derived from an EMBL/GenBank/DDBJ whole genome shotgun (WGS) entry which is preliminary data.</text>
</comment>
<proteinExistence type="predicted"/>
<evidence type="ECO:0000256" key="2">
    <source>
        <dbReference type="ARBA" id="ARBA00022692"/>
    </source>
</evidence>
<evidence type="ECO:0000313" key="6">
    <source>
        <dbReference type="EMBL" id="KII68173.1"/>
    </source>
</evidence>
<gene>
    <name evidence="6" type="ORF">RF11_10596</name>
</gene>
<feature type="transmembrane region" description="Helical" evidence="5">
    <location>
        <begin position="182"/>
        <end position="204"/>
    </location>
</feature>
<keyword evidence="2 5" id="KW-0812">Transmembrane</keyword>